<comment type="caution">
    <text evidence="1">The sequence shown here is derived from an EMBL/GenBank/DDBJ whole genome shotgun (WGS) entry which is preliminary data.</text>
</comment>
<reference evidence="1 2" key="1">
    <citation type="submission" date="2023-03" db="EMBL/GenBank/DDBJ databases">
        <title>Genome sequence of Lichtheimia ornata CBS 291.66.</title>
        <authorList>
            <person name="Mohabir J.T."/>
            <person name="Shea T.P."/>
            <person name="Kurbessoian T."/>
            <person name="Berby B."/>
            <person name="Fontaine J."/>
            <person name="Livny J."/>
            <person name="Gnirke A."/>
            <person name="Stajich J.E."/>
            <person name="Cuomo C.A."/>
        </authorList>
    </citation>
    <scope>NUCLEOTIDE SEQUENCE [LARGE SCALE GENOMIC DNA]</scope>
    <source>
        <strain evidence="1">CBS 291.66</strain>
    </source>
</reference>
<keyword evidence="2" id="KW-1185">Reference proteome</keyword>
<evidence type="ECO:0008006" key="3">
    <source>
        <dbReference type="Google" id="ProtNLM"/>
    </source>
</evidence>
<evidence type="ECO:0000313" key="1">
    <source>
        <dbReference type="EMBL" id="KAJ8663597.1"/>
    </source>
</evidence>
<dbReference type="AlphaFoldDB" id="A0AAD7Y4G7"/>
<organism evidence="1 2">
    <name type="scientific">Lichtheimia ornata</name>
    <dbReference type="NCBI Taxonomy" id="688661"/>
    <lineage>
        <taxon>Eukaryota</taxon>
        <taxon>Fungi</taxon>
        <taxon>Fungi incertae sedis</taxon>
        <taxon>Mucoromycota</taxon>
        <taxon>Mucoromycotina</taxon>
        <taxon>Mucoromycetes</taxon>
        <taxon>Mucorales</taxon>
        <taxon>Lichtheimiaceae</taxon>
        <taxon>Lichtheimia</taxon>
    </lineage>
</organism>
<sequence length="223" mass="25301">MWLVDGDGDAIPADTTNGVDFISELPLDIVTDNIIPRIMGQEGRASDLRRPRNYFALCTTWMPRISQSDDTIQFNLECNKLSTREDWMRVRAMSVYIKKLSLTAYSTPTICDLTRYATGSFPSLEKLSVTVAGYQADWVKLLRLMPNIRTLHIIRGHSITPKLFVKTPHPPRQVFIILCDHKPAHAHHAKMTKTMVLSPNSTIPYRSLIAHTYTAQVDASMSW</sequence>
<dbReference type="EMBL" id="JARTCD010000002">
    <property type="protein sequence ID" value="KAJ8663597.1"/>
    <property type="molecule type" value="Genomic_DNA"/>
</dbReference>
<protein>
    <recommendedName>
        <fullName evidence="3">F-box domain-containing protein</fullName>
    </recommendedName>
</protein>
<proteinExistence type="predicted"/>
<dbReference type="GeneID" id="83208263"/>
<dbReference type="Proteomes" id="UP001234581">
    <property type="component" value="Unassembled WGS sequence"/>
</dbReference>
<evidence type="ECO:0000313" key="2">
    <source>
        <dbReference type="Proteomes" id="UP001234581"/>
    </source>
</evidence>
<dbReference type="RefSeq" id="XP_058348509.1">
    <property type="nucleotide sequence ID" value="XM_058480945.1"/>
</dbReference>
<accession>A0AAD7Y4G7</accession>
<gene>
    <name evidence="1" type="ORF">O0I10_000842</name>
</gene>
<name>A0AAD7Y4G7_9FUNG</name>